<organism evidence="1 2">
    <name type="scientific">Rhizobium loti</name>
    <name type="common">Mesorhizobium loti</name>
    <dbReference type="NCBI Taxonomy" id="381"/>
    <lineage>
        <taxon>Bacteria</taxon>
        <taxon>Pseudomonadati</taxon>
        <taxon>Pseudomonadota</taxon>
        <taxon>Alphaproteobacteria</taxon>
        <taxon>Hyphomicrobiales</taxon>
        <taxon>Phyllobacteriaceae</taxon>
        <taxon>Mesorhizobium</taxon>
    </lineage>
</organism>
<gene>
    <name evidence="1" type="ORF">A8145_20615</name>
</gene>
<reference evidence="1 2" key="1">
    <citation type="submission" date="2016-05" db="EMBL/GenBank/DDBJ databases">
        <authorList>
            <person name="Ramsay J.P."/>
        </authorList>
    </citation>
    <scope>NUCLEOTIDE SEQUENCE [LARGE SCALE GENOMIC DNA]</scope>
    <source>
        <strain evidence="1 2">NZP2042</strain>
    </source>
</reference>
<proteinExistence type="predicted"/>
<dbReference type="EMBL" id="LYTK01000020">
    <property type="protein sequence ID" value="OBQ62082.1"/>
    <property type="molecule type" value="Genomic_DNA"/>
</dbReference>
<name>A0A6M7U2K2_RHILI</name>
<sequence>MKSDSHACADQKQGLTLVRRSVAVDANAMARRDPSRYGIASIMLDASGPLFLVLAPDVKASRQAI</sequence>
<dbReference type="Proteomes" id="UP000093737">
    <property type="component" value="Unassembled WGS sequence"/>
</dbReference>
<dbReference type="RefSeq" id="WP_056572558.1">
    <property type="nucleotide sequence ID" value="NZ_CP033334.1"/>
</dbReference>
<accession>A0A6M7U2K2</accession>
<evidence type="ECO:0000313" key="1">
    <source>
        <dbReference type="EMBL" id="OBQ62082.1"/>
    </source>
</evidence>
<dbReference type="AlphaFoldDB" id="A0A6M7U2K2"/>
<protein>
    <submittedName>
        <fullName evidence="1">Uncharacterized protein</fullName>
    </submittedName>
</protein>
<comment type="caution">
    <text evidence="1">The sequence shown here is derived from an EMBL/GenBank/DDBJ whole genome shotgun (WGS) entry which is preliminary data.</text>
</comment>
<evidence type="ECO:0000313" key="2">
    <source>
        <dbReference type="Proteomes" id="UP000093737"/>
    </source>
</evidence>